<reference evidence="9 10" key="1">
    <citation type="journal article" date="2010" name="J. Bacteriol.">
        <title>Genome sequence of Lentisphaera araneosa HTCC2155T, the type species of the order Lentisphaerales in the phylum Lentisphaerae.</title>
        <authorList>
            <person name="Thrash J.C."/>
            <person name="Cho J.C."/>
            <person name="Vergin K.L."/>
            <person name="Morris R.M."/>
            <person name="Giovannoni S.J."/>
        </authorList>
    </citation>
    <scope>NUCLEOTIDE SEQUENCE [LARGE SCALE GENOMIC DNA]</scope>
    <source>
        <strain evidence="9 10">HTCC2155</strain>
    </source>
</reference>
<keyword evidence="2" id="KW-0808">Transferase</keyword>
<keyword evidence="4" id="KW-0547">Nucleotide-binding</keyword>
<proteinExistence type="predicted"/>
<keyword evidence="10" id="KW-1185">Reference proteome</keyword>
<evidence type="ECO:0000256" key="5">
    <source>
        <dbReference type="ARBA" id="ARBA00022777"/>
    </source>
</evidence>
<dbReference type="OrthoDB" id="9801841at2"/>
<evidence type="ECO:0000313" key="9">
    <source>
        <dbReference type="EMBL" id="EDM29162.1"/>
    </source>
</evidence>
<evidence type="ECO:0000256" key="2">
    <source>
        <dbReference type="ARBA" id="ARBA00022679"/>
    </source>
</evidence>
<dbReference type="PANTHER" id="PTHR43289">
    <property type="entry name" value="MITOGEN-ACTIVATED PROTEIN KINASE KINASE KINASE 20-RELATED"/>
    <property type="match status" value="1"/>
</dbReference>
<dbReference type="Pfam" id="PF00069">
    <property type="entry name" value="Pkinase"/>
    <property type="match status" value="1"/>
</dbReference>
<gene>
    <name evidence="9" type="ORF">LNTAR_22269</name>
</gene>
<sequence>MREEENFFENINDLFIQAFETDQGSLINSLQFEGDNFVEYETYSEGGIKEISLCTDRRTGRRVAMAFLKDNTDPQKTEAFLREAKINAALQHPNIVPIYEMGIDGDKPWFAMKFIAGKSLADIILKTKSLEEPDLDFTLNQRLDIFMKVCDAIAYSHSLGVLHLDIKPDNIRISNFGDVVVCDWGLADIEATICDEKLLEFCTILEHDINNQTLDGSVKGTPGYMAPEQTSLVKYRKACHTDIFSLGTLLYSLLTLEKPFKGFDINDIIKKTAKCDFIEPSKLDVNIPESLEAVCLKAMQLKPEDRYQSVEDLQKDIEAYRNGFATYAENASLFKLIKLMIYRNKLRSCLLFSLMSLIVILGFVFVRNLDLSKQFIQKENEKLLLEQELYRQRGKDSAPLFLEQAEQSLKIFALDSAMHFCKEALERDDQLKKAWKLKALLHFANEEYQLCIKAFESANIREGRLYKLAKTARNLELENSDKNKLNVRKDILQRLHKVKDMPTFSLLLHSIVHKEMPIEDRLDLCRFVIDLRHNRPKNEPFNFSYDPKNQTLDISNNPWIKIAHCLQNFPAKTINASNTSISRGSNFNNSPVESLDISNTQILELKSLKCKNLKELYVSGNIIHDISPLENLELVTLDISHTPIRYLNFIPKFTHLKNLIIHKGQFNKTQFRWKRPDLEIITKPRN</sequence>
<dbReference type="InterPro" id="IPR032675">
    <property type="entry name" value="LRR_dom_sf"/>
</dbReference>
<keyword evidence="6" id="KW-0067">ATP-binding</keyword>
<dbReference type="EMBL" id="ABCK01000002">
    <property type="protein sequence ID" value="EDM29162.1"/>
    <property type="molecule type" value="Genomic_DNA"/>
</dbReference>
<evidence type="ECO:0000259" key="8">
    <source>
        <dbReference type="PROSITE" id="PS50011"/>
    </source>
</evidence>
<dbReference type="PANTHER" id="PTHR43289:SF6">
    <property type="entry name" value="SERINE_THREONINE-PROTEIN KINASE NEKL-3"/>
    <property type="match status" value="1"/>
</dbReference>
<dbReference type="Pfam" id="PF12799">
    <property type="entry name" value="LRR_4"/>
    <property type="match status" value="1"/>
</dbReference>
<evidence type="ECO:0000313" key="10">
    <source>
        <dbReference type="Proteomes" id="UP000004947"/>
    </source>
</evidence>
<dbReference type="InterPro" id="IPR025875">
    <property type="entry name" value="Leu-rich_rpt_4"/>
</dbReference>
<dbReference type="PROSITE" id="PS51450">
    <property type="entry name" value="LRR"/>
    <property type="match status" value="1"/>
</dbReference>
<dbReference type="InterPro" id="IPR001611">
    <property type="entry name" value="Leu-rich_rpt"/>
</dbReference>
<keyword evidence="7" id="KW-0812">Transmembrane</keyword>
<dbReference type="GO" id="GO:0005524">
    <property type="term" value="F:ATP binding"/>
    <property type="evidence" value="ECO:0007669"/>
    <property type="project" value="UniProtKB-KW"/>
</dbReference>
<keyword evidence="7" id="KW-1133">Transmembrane helix</keyword>
<evidence type="ECO:0000256" key="7">
    <source>
        <dbReference type="SAM" id="Phobius"/>
    </source>
</evidence>
<evidence type="ECO:0000256" key="6">
    <source>
        <dbReference type="ARBA" id="ARBA00022840"/>
    </source>
</evidence>
<dbReference type="Proteomes" id="UP000004947">
    <property type="component" value="Unassembled WGS sequence"/>
</dbReference>
<dbReference type="Gene3D" id="3.80.10.10">
    <property type="entry name" value="Ribonuclease Inhibitor"/>
    <property type="match status" value="1"/>
</dbReference>
<evidence type="ECO:0000256" key="4">
    <source>
        <dbReference type="ARBA" id="ARBA00022741"/>
    </source>
</evidence>
<keyword evidence="7" id="KW-0472">Membrane</keyword>
<dbReference type="InterPro" id="IPR011009">
    <property type="entry name" value="Kinase-like_dom_sf"/>
</dbReference>
<dbReference type="PROSITE" id="PS50011">
    <property type="entry name" value="PROTEIN_KINASE_DOM"/>
    <property type="match status" value="1"/>
</dbReference>
<organism evidence="9 10">
    <name type="scientific">Lentisphaera araneosa HTCC2155</name>
    <dbReference type="NCBI Taxonomy" id="313628"/>
    <lineage>
        <taxon>Bacteria</taxon>
        <taxon>Pseudomonadati</taxon>
        <taxon>Lentisphaerota</taxon>
        <taxon>Lentisphaeria</taxon>
        <taxon>Lentisphaerales</taxon>
        <taxon>Lentisphaeraceae</taxon>
        <taxon>Lentisphaera</taxon>
    </lineage>
</organism>
<name>A6DG45_9BACT</name>
<dbReference type="RefSeq" id="WP_007276892.1">
    <property type="nucleotide sequence ID" value="NZ_ABCK01000002.1"/>
</dbReference>
<dbReference type="InterPro" id="IPR011990">
    <property type="entry name" value="TPR-like_helical_dom_sf"/>
</dbReference>
<dbReference type="STRING" id="313628.LNTAR_22269"/>
<keyword evidence="5 9" id="KW-0418">Kinase</keyword>
<dbReference type="SMART" id="SM00220">
    <property type="entry name" value="S_TKc"/>
    <property type="match status" value="1"/>
</dbReference>
<comment type="caution">
    <text evidence="9">The sequence shown here is derived from an EMBL/GenBank/DDBJ whole genome shotgun (WGS) entry which is preliminary data.</text>
</comment>
<dbReference type="InterPro" id="IPR000719">
    <property type="entry name" value="Prot_kinase_dom"/>
</dbReference>
<feature type="transmembrane region" description="Helical" evidence="7">
    <location>
        <begin position="348"/>
        <end position="366"/>
    </location>
</feature>
<evidence type="ECO:0000256" key="3">
    <source>
        <dbReference type="ARBA" id="ARBA00022737"/>
    </source>
</evidence>
<evidence type="ECO:0000256" key="1">
    <source>
        <dbReference type="ARBA" id="ARBA00022614"/>
    </source>
</evidence>
<keyword evidence="3" id="KW-0677">Repeat</keyword>
<dbReference type="SUPFAM" id="SSF48452">
    <property type="entry name" value="TPR-like"/>
    <property type="match status" value="1"/>
</dbReference>
<keyword evidence="1" id="KW-0433">Leucine-rich repeat</keyword>
<accession>A6DG45</accession>
<dbReference type="CDD" id="cd14014">
    <property type="entry name" value="STKc_PknB_like"/>
    <property type="match status" value="1"/>
</dbReference>
<dbReference type="eggNOG" id="COG0515">
    <property type="taxonomic scope" value="Bacteria"/>
</dbReference>
<dbReference type="GO" id="GO:0004674">
    <property type="term" value="F:protein serine/threonine kinase activity"/>
    <property type="evidence" value="ECO:0007669"/>
    <property type="project" value="TreeGrafter"/>
</dbReference>
<dbReference type="AlphaFoldDB" id="A6DG45"/>
<protein>
    <submittedName>
        <fullName evidence="9">Serine/threonine-protein kinase</fullName>
    </submittedName>
</protein>
<dbReference type="SUPFAM" id="SSF52058">
    <property type="entry name" value="L domain-like"/>
    <property type="match status" value="1"/>
</dbReference>
<dbReference type="SUPFAM" id="SSF56112">
    <property type="entry name" value="Protein kinase-like (PK-like)"/>
    <property type="match status" value="1"/>
</dbReference>
<dbReference type="Gene3D" id="1.10.510.10">
    <property type="entry name" value="Transferase(Phosphotransferase) domain 1"/>
    <property type="match status" value="1"/>
</dbReference>
<feature type="domain" description="Protein kinase" evidence="8">
    <location>
        <begin position="37"/>
        <end position="321"/>
    </location>
</feature>